<feature type="compositionally biased region" description="Basic and acidic residues" evidence="9">
    <location>
        <begin position="84"/>
        <end position="94"/>
    </location>
</feature>
<keyword evidence="3 10" id="KW-0812">Transmembrane</keyword>
<dbReference type="STRING" id="215250.A0A316YUC5"/>
<sequence length="247" mass="26541">MSRRPAAGVADRHALLAGGAYPSSSSPTPSQLNRNGTLSPGGGAGGAHLQPRTASPFEQPYSHYSTGTPYAPSSSYNTSDPYSEYDRGAPKKEGQPGGGGGGAFGSFLSSIGARTAEDLEEQNDERLEGLSTKVKMLKDITLGIGNEVRDSTKDLDSLSEAFSNTSAFLGNTFSRMNRMARRQGGWFCNMMIFLILVIWIFVSRQSLYSNEAKEAKLIILPCSDLSLVVETVAFPLAYHGFTFTKFV</sequence>
<dbReference type="SUPFAM" id="SSF58038">
    <property type="entry name" value="SNARE fusion complex"/>
    <property type="match status" value="1"/>
</dbReference>
<dbReference type="SMART" id="SM00397">
    <property type="entry name" value="t_SNARE"/>
    <property type="match status" value="1"/>
</dbReference>
<comment type="subcellular location">
    <subcellularLocation>
        <location evidence="8">Endomembrane system</location>
        <topology evidence="8">Single-pass type IV membrane protein</topology>
    </subcellularLocation>
    <subcellularLocation>
        <location evidence="1">Golgi apparatus membrane</location>
    </subcellularLocation>
</comment>
<dbReference type="CDD" id="cd15853">
    <property type="entry name" value="SNARE_Bet1"/>
    <property type="match status" value="1"/>
</dbReference>
<evidence type="ECO:0000256" key="4">
    <source>
        <dbReference type="ARBA" id="ARBA00022927"/>
    </source>
</evidence>
<gene>
    <name evidence="12" type="ORF">FA10DRAFT_246867</name>
</gene>
<dbReference type="InParanoid" id="A0A316YUC5"/>
<dbReference type="GO" id="GO:0015031">
    <property type="term" value="P:protein transport"/>
    <property type="evidence" value="ECO:0007669"/>
    <property type="project" value="UniProtKB-KW"/>
</dbReference>
<proteinExistence type="predicted"/>
<evidence type="ECO:0000256" key="5">
    <source>
        <dbReference type="ARBA" id="ARBA00022989"/>
    </source>
</evidence>
<keyword evidence="6" id="KW-0333">Golgi apparatus</keyword>
<dbReference type="InterPro" id="IPR000727">
    <property type="entry name" value="T_SNARE_dom"/>
</dbReference>
<evidence type="ECO:0000259" key="11">
    <source>
        <dbReference type="PROSITE" id="PS50192"/>
    </source>
</evidence>
<keyword evidence="2" id="KW-0813">Transport</keyword>
<accession>A0A316YUC5</accession>
<keyword evidence="4" id="KW-0653">Protein transport</keyword>
<evidence type="ECO:0000256" key="2">
    <source>
        <dbReference type="ARBA" id="ARBA00022448"/>
    </source>
</evidence>
<organism evidence="12 13">
    <name type="scientific">Acaromyces ingoldii</name>
    <dbReference type="NCBI Taxonomy" id="215250"/>
    <lineage>
        <taxon>Eukaryota</taxon>
        <taxon>Fungi</taxon>
        <taxon>Dikarya</taxon>
        <taxon>Basidiomycota</taxon>
        <taxon>Ustilaginomycotina</taxon>
        <taxon>Exobasidiomycetes</taxon>
        <taxon>Exobasidiales</taxon>
        <taxon>Cryptobasidiaceae</taxon>
        <taxon>Acaromyces</taxon>
    </lineage>
</organism>
<name>A0A316YUC5_9BASI</name>
<evidence type="ECO:0000256" key="9">
    <source>
        <dbReference type="SAM" id="MobiDB-lite"/>
    </source>
</evidence>
<dbReference type="Proteomes" id="UP000245768">
    <property type="component" value="Unassembled WGS sequence"/>
</dbReference>
<feature type="domain" description="T-SNARE coiled-coil homology" evidence="11">
    <location>
        <begin position="117"/>
        <end position="179"/>
    </location>
</feature>
<protein>
    <recommendedName>
        <fullName evidence="11">t-SNARE coiled-coil homology domain-containing protein</fullName>
    </recommendedName>
</protein>
<reference evidence="12 13" key="1">
    <citation type="journal article" date="2018" name="Mol. Biol. Evol.">
        <title>Broad Genomic Sampling Reveals a Smut Pathogenic Ancestry of the Fungal Clade Ustilaginomycotina.</title>
        <authorList>
            <person name="Kijpornyongpan T."/>
            <person name="Mondo S.J."/>
            <person name="Barry K."/>
            <person name="Sandor L."/>
            <person name="Lee J."/>
            <person name="Lipzen A."/>
            <person name="Pangilinan J."/>
            <person name="LaButti K."/>
            <person name="Hainaut M."/>
            <person name="Henrissat B."/>
            <person name="Grigoriev I.V."/>
            <person name="Spatafora J.W."/>
            <person name="Aime M.C."/>
        </authorList>
    </citation>
    <scope>NUCLEOTIDE SEQUENCE [LARGE SCALE GENOMIC DNA]</scope>
    <source>
        <strain evidence="12 13">MCA 4198</strain>
    </source>
</reference>
<evidence type="ECO:0000256" key="10">
    <source>
        <dbReference type="SAM" id="Phobius"/>
    </source>
</evidence>
<dbReference type="PANTHER" id="PTHR12791">
    <property type="entry name" value="GOLGI SNARE BET1-RELATED"/>
    <property type="match status" value="1"/>
</dbReference>
<dbReference type="PROSITE" id="PS50192">
    <property type="entry name" value="T_SNARE"/>
    <property type="match status" value="1"/>
</dbReference>
<evidence type="ECO:0000256" key="8">
    <source>
        <dbReference type="ARBA" id="ARBA00046280"/>
    </source>
</evidence>
<dbReference type="InterPro" id="IPR039899">
    <property type="entry name" value="BET1_SNARE"/>
</dbReference>
<evidence type="ECO:0000256" key="3">
    <source>
        <dbReference type="ARBA" id="ARBA00022692"/>
    </source>
</evidence>
<keyword evidence="13" id="KW-1185">Reference proteome</keyword>
<evidence type="ECO:0000256" key="1">
    <source>
        <dbReference type="ARBA" id="ARBA00004394"/>
    </source>
</evidence>
<dbReference type="Gene3D" id="1.20.5.110">
    <property type="match status" value="1"/>
</dbReference>
<keyword evidence="7 10" id="KW-0472">Membrane</keyword>
<keyword evidence="5 10" id="KW-1133">Transmembrane helix</keyword>
<dbReference type="FunFam" id="1.20.5.110:FF:000057">
    <property type="entry name" value="SNARE complex subunit (Bet1), putative"/>
    <property type="match status" value="1"/>
</dbReference>
<dbReference type="RefSeq" id="XP_025380067.1">
    <property type="nucleotide sequence ID" value="XM_025519429.1"/>
</dbReference>
<evidence type="ECO:0000313" key="12">
    <source>
        <dbReference type="EMBL" id="PWN92869.1"/>
    </source>
</evidence>
<dbReference type="GeneID" id="37041345"/>
<feature type="region of interest" description="Disordered" evidence="9">
    <location>
        <begin position="1"/>
        <end position="103"/>
    </location>
</feature>
<evidence type="ECO:0000256" key="6">
    <source>
        <dbReference type="ARBA" id="ARBA00023034"/>
    </source>
</evidence>
<feature type="compositionally biased region" description="Polar residues" evidence="9">
    <location>
        <begin position="22"/>
        <end position="38"/>
    </location>
</feature>
<dbReference type="EMBL" id="KZ819634">
    <property type="protein sequence ID" value="PWN92869.1"/>
    <property type="molecule type" value="Genomic_DNA"/>
</dbReference>
<dbReference type="GO" id="GO:0000139">
    <property type="term" value="C:Golgi membrane"/>
    <property type="evidence" value="ECO:0007669"/>
    <property type="project" value="UniProtKB-SubCell"/>
</dbReference>
<feature type="compositionally biased region" description="Polar residues" evidence="9">
    <location>
        <begin position="62"/>
        <end position="81"/>
    </location>
</feature>
<dbReference type="OrthoDB" id="261831at2759"/>
<evidence type="ECO:0000256" key="7">
    <source>
        <dbReference type="ARBA" id="ARBA00023136"/>
    </source>
</evidence>
<feature type="transmembrane region" description="Helical" evidence="10">
    <location>
        <begin position="184"/>
        <end position="202"/>
    </location>
</feature>
<evidence type="ECO:0000313" key="13">
    <source>
        <dbReference type="Proteomes" id="UP000245768"/>
    </source>
</evidence>
<dbReference type="AlphaFoldDB" id="A0A316YUC5"/>